<feature type="region of interest" description="Disordered" evidence="1">
    <location>
        <begin position="1"/>
        <end position="39"/>
    </location>
</feature>
<evidence type="ECO:0000256" key="1">
    <source>
        <dbReference type="SAM" id="MobiDB-lite"/>
    </source>
</evidence>
<organism evidence="2 3">
    <name type="scientific">Lithospermum erythrorhizon</name>
    <name type="common">Purple gromwell</name>
    <name type="synonym">Lithospermum officinale var. erythrorhizon</name>
    <dbReference type="NCBI Taxonomy" id="34254"/>
    <lineage>
        <taxon>Eukaryota</taxon>
        <taxon>Viridiplantae</taxon>
        <taxon>Streptophyta</taxon>
        <taxon>Embryophyta</taxon>
        <taxon>Tracheophyta</taxon>
        <taxon>Spermatophyta</taxon>
        <taxon>Magnoliopsida</taxon>
        <taxon>eudicotyledons</taxon>
        <taxon>Gunneridae</taxon>
        <taxon>Pentapetalae</taxon>
        <taxon>asterids</taxon>
        <taxon>lamiids</taxon>
        <taxon>Boraginales</taxon>
        <taxon>Boraginaceae</taxon>
        <taxon>Boraginoideae</taxon>
        <taxon>Lithospermeae</taxon>
        <taxon>Lithospermum</taxon>
    </lineage>
</organism>
<dbReference type="Proteomes" id="UP001454036">
    <property type="component" value="Unassembled WGS sequence"/>
</dbReference>
<dbReference type="AlphaFoldDB" id="A0AAV3Q409"/>
<feature type="region of interest" description="Disordered" evidence="1">
    <location>
        <begin position="87"/>
        <end position="138"/>
    </location>
</feature>
<comment type="caution">
    <text evidence="2">The sequence shown here is derived from an EMBL/GenBank/DDBJ whole genome shotgun (WGS) entry which is preliminary data.</text>
</comment>
<feature type="compositionally biased region" description="Low complexity" evidence="1">
    <location>
        <begin position="108"/>
        <end position="122"/>
    </location>
</feature>
<accession>A0AAV3Q409</accession>
<keyword evidence="3" id="KW-1185">Reference proteome</keyword>
<proteinExistence type="predicted"/>
<protein>
    <submittedName>
        <fullName evidence="2">Uncharacterized protein</fullName>
    </submittedName>
</protein>
<evidence type="ECO:0000313" key="2">
    <source>
        <dbReference type="EMBL" id="GAA0158439.1"/>
    </source>
</evidence>
<sequence length="207" mass="22589">MAHTKRTIRMMSPPPKRAKTTREVKFSSPPPSSSLTRPVVGLLSQRASPERAMHDSLSPLLDQGIMQRITNLGLGPQASHEASRMWLKATSASGSSRLSHRSVPIEPGPARRAGPRAPQAGSAGAGATGPPRSTRRERERLRRAYFKDNPLRCPRIGAAVLSDFVLNFLDQAPTLPVPAVEYKRHFPTGWLDNTAPLLPLDQILPTT</sequence>
<reference evidence="2 3" key="1">
    <citation type="submission" date="2024-01" db="EMBL/GenBank/DDBJ databases">
        <title>The complete chloroplast genome sequence of Lithospermum erythrorhizon: insights into the phylogenetic relationship among Boraginaceae species and the maternal lineages of purple gromwells.</title>
        <authorList>
            <person name="Okada T."/>
            <person name="Watanabe K."/>
        </authorList>
    </citation>
    <scope>NUCLEOTIDE SEQUENCE [LARGE SCALE GENOMIC DNA]</scope>
</reference>
<evidence type="ECO:0000313" key="3">
    <source>
        <dbReference type="Proteomes" id="UP001454036"/>
    </source>
</evidence>
<gene>
    <name evidence="2" type="ORF">LIER_38652</name>
</gene>
<name>A0AAV3Q409_LITER</name>
<dbReference type="EMBL" id="BAABME010019818">
    <property type="protein sequence ID" value="GAA0158439.1"/>
    <property type="molecule type" value="Genomic_DNA"/>
</dbReference>